<name>A0AAE1CJ81_9GAST</name>
<gene>
    <name evidence="2" type="ORF">RRG08_033309</name>
</gene>
<comment type="caution">
    <text evidence="2">The sequence shown here is derived from an EMBL/GenBank/DDBJ whole genome shotgun (WGS) entry which is preliminary data.</text>
</comment>
<evidence type="ECO:0000313" key="3">
    <source>
        <dbReference type="Proteomes" id="UP001283361"/>
    </source>
</evidence>
<proteinExistence type="predicted"/>
<dbReference type="Proteomes" id="UP001283361">
    <property type="component" value="Unassembled WGS sequence"/>
</dbReference>
<dbReference type="PANTHER" id="PTHR34415">
    <property type="entry name" value="INTEGRASE CATALYTIC DOMAIN-CONTAINING PROTEIN"/>
    <property type="match status" value="1"/>
</dbReference>
<sequence>MHEETEDNLRSLIEDLVMHEETEDNLRSLIEDLVMHEETEDNLRSLIEDLVMHEETEDNLRSLIEDLVMHEETEDNLRSLIEDLVMHEETEDNLRSPRWSAVGPSSFKTNWLKHIPHIVVARPMTDLCSICQSNQTVIYRTVSVKDPRQLMLLDNPRELLLLVNRERELYNQSVGASEAVVQELGISNLRKSQPCSLETTILYAFDYA</sequence>
<dbReference type="PANTHER" id="PTHR34415:SF1">
    <property type="entry name" value="INTEGRASE CATALYTIC DOMAIN-CONTAINING PROTEIN"/>
    <property type="match status" value="1"/>
</dbReference>
<dbReference type="AlphaFoldDB" id="A0AAE1CJ81"/>
<accession>A0AAE1CJ81</accession>
<evidence type="ECO:0000256" key="1">
    <source>
        <dbReference type="SAM" id="Coils"/>
    </source>
</evidence>
<keyword evidence="1" id="KW-0175">Coiled coil</keyword>
<evidence type="ECO:0000313" key="2">
    <source>
        <dbReference type="EMBL" id="KAK3697578.1"/>
    </source>
</evidence>
<keyword evidence="3" id="KW-1185">Reference proteome</keyword>
<feature type="coiled-coil region" evidence="1">
    <location>
        <begin position="2"/>
        <end position="90"/>
    </location>
</feature>
<protein>
    <submittedName>
        <fullName evidence="2">Uncharacterized protein</fullName>
    </submittedName>
</protein>
<reference evidence="2" key="1">
    <citation type="journal article" date="2023" name="G3 (Bethesda)">
        <title>A reference genome for the long-term kleptoplast-retaining sea slug Elysia crispata morphotype clarki.</title>
        <authorList>
            <person name="Eastman K.E."/>
            <person name="Pendleton A.L."/>
            <person name="Shaikh M.A."/>
            <person name="Suttiyut T."/>
            <person name="Ogas R."/>
            <person name="Tomko P."/>
            <person name="Gavelis G."/>
            <person name="Widhalm J.R."/>
            <person name="Wisecaver J.H."/>
        </authorList>
    </citation>
    <scope>NUCLEOTIDE SEQUENCE</scope>
    <source>
        <strain evidence="2">ECLA1</strain>
    </source>
</reference>
<dbReference type="EMBL" id="JAWDGP010008006">
    <property type="protein sequence ID" value="KAK3697578.1"/>
    <property type="molecule type" value="Genomic_DNA"/>
</dbReference>
<organism evidence="2 3">
    <name type="scientific">Elysia crispata</name>
    <name type="common">lettuce slug</name>
    <dbReference type="NCBI Taxonomy" id="231223"/>
    <lineage>
        <taxon>Eukaryota</taxon>
        <taxon>Metazoa</taxon>
        <taxon>Spiralia</taxon>
        <taxon>Lophotrochozoa</taxon>
        <taxon>Mollusca</taxon>
        <taxon>Gastropoda</taxon>
        <taxon>Heterobranchia</taxon>
        <taxon>Euthyneura</taxon>
        <taxon>Panpulmonata</taxon>
        <taxon>Sacoglossa</taxon>
        <taxon>Placobranchoidea</taxon>
        <taxon>Plakobranchidae</taxon>
        <taxon>Elysia</taxon>
    </lineage>
</organism>